<dbReference type="EMBL" id="VOIR01000011">
    <property type="protein sequence ID" value="KAA6436240.1"/>
    <property type="molecule type" value="Genomic_DNA"/>
</dbReference>
<evidence type="ECO:0000313" key="2">
    <source>
        <dbReference type="Proteomes" id="UP000323221"/>
    </source>
</evidence>
<name>A0A5M8QMN3_9MICO</name>
<dbReference type="AlphaFoldDB" id="A0A5M8QMN3"/>
<gene>
    <name evidence="1" type="ORF">FQ330_02180</name>
</gene>
<keyword evidence="2" id="KW-1185">Reference proteome</keyword>
<dbReference type="Proteomes" id="UP000323221">
    <property type="component" value="Unassembled WGS sequence"/>
</dbReference>
<accession>A0A5M8QMN3</accession>
<protein>
    <submittedName>
        <fullName evidence="1">Uncharacterized protein</fullName>
    </submittedName>
</protein>
<organism evidence="1 2">
    <name type="scientific">Agrococcus sediminis</name>
    <dbReference type="NCBI Taxonomy" id="2599924"/>
    <lineage>
        <taxon>Bacteria</taxon>
        <taxon>Bacillati</taxon>
        <taxon>Actinomycetota</taxon>
        <taxon>Actinomycetes</taxon>
        <taxon>Micrococcales</taxon>
        <taxon>Microbacteriaceae</taxon>
        <taxon>Agrococcus</taxon>
    </lineage>
</organism>
<comment type="caution">
    <text evidence="1">The sequence shown here is derived from an EMBL/GenBank/DDBJ whole genome shotgun (WGS) entry which is preliminary data.</text>
</comment>
<sequence>MAGPLRVEHDVEVGRWLQAALHPLDSTVAGTMPPVFEAYARVLHPAMLSVATDRTDAHGGQVHETREITWREARSLIGDRLAAPQPWTSWLARFGEDQIDLGGGSWVGSPELGDIPLPTLTTLTELLLDEHGDAEVLVAVWEGSGLDPSTTSTFWPIDPSLASSERLRRHREAEAAHRELAWAAIDPAVRAAMEQQRLLGLPRERQGRGHVLLRGRLSAFADPAWVETAGLGWREGDWVDRGRTPNAVWPAEPRGAPAWMVATDLDLDVTFVGGSAHLVGRVLAHPSLEAERARPEDPLV</sequence>
<dbReference type="OrthoDB" id="2426596at2"/>
<evidence type="ECO:0000313" key="1">
    <source>
        <dbReference type="EMBL" id="KAA6436240.1"/>
    </source>
</evidence>
<proteinExistence type="predicted"/>
<dbReference type="RefSeq" id="WP_146354824.1">
    <property type="nucleotide sequence ID" value="NZ_VOIR01000011.1"/>
</dbReference>
<reference evidence="1 2" key="1">
    <citation type="submission" date="2019-08" db="EMBL/GenBank/DDBJ databases">
        <title>Agrococcus lahaulensis sp. nov., isolated from a cold desert of the Indian Himalayas.</title>
        <authorList>
            <person name="Qu J.H."/>
        </authorList>
    </citation>
    <scope>NUCLEOTIDE SEQUENCE [LARGE SCALE GENOMIC DNA]</scope>
    <source>
        <strain evidence="1 2">NS18</strain>
    </source>
</reference>